<evidence type="ECO:0000256" key="2">
    <source>
        <dbReference type="ARBA" id="ARBA00023157"/>
    </source>
</evidence>
<keyword evidence="2" id="KW-1015">Disulfide bond</keyword>
<name>A0AAN6M5M5_9PLEO</name>
<dbReference type="AlphaFoldDB" id="A0AAN6M5M5"/>
<dbReference type="PROSITE" id="PS51352">
    <property type="entry name" value="THIOREDOXIN_2"/>
    <property type="match status" value="1"/>
</dbReference>
<evidence type="ECO:0000313" key="6">
    <source>
        <dbReference type="Proteomes" id="UP001280581"/>
    </source>
</evidence>
<evidence type="ECO:0000259" key="4">
    <source>
        <dbReference type="PROSITE" id="PS51352"/>
    </source>
</evidence>
<dbReference type="Gene3D" id="3.40.30.10">
    <property type="entry name" value="Glutaredoxin"/>
    <property type="match status" value="1"/>
</dbReference>
<organism evidence="5 6">
    <name type="scientific">Pseudopithomyces chartarum</name>
    <dbReference type="NCBI Taxonomy" id="1892770"/>
    <lineage>
        <taxon>Eukaryota</taxon>
        <taxon>Fungi</taxon>
        <taxon>Dikarya</taxon>
        <taxon>Ascomycota</taxon>
        <taxon>Pezizomycotina</taxon>
        <taxon>Dothideomycetes</taxon>
        <taxon>Pleosporomycetidae</taxon>
        <taxon>Pleosporales</taxon>
        <taxon>Massarineae</taxon>
        <taxon>Didymosphaeriaceae</taxon>
        <taxon>Pseudopithomyces</taxon>
    </lineage>
</organism>
<proteinExistence type="inferred from homology"/>
<dbReference type="InterPro" id="IPR036249">
    <property type="entry name" value="Thioredoxin-like_sf"/>
</dbReference>
<feature type="domain" description="Thioredoxin" evidence="4">
    <location>
        <begin position="1"/>
        <end position="109"/>
    </location>
</feature>
<feature type="region of interest" description="Disordered" evidence="3">
    <location>
        <begin position="110"/>
        <end position="134"/>
    </location>
</feature>
<dbReference type="PANTHER" id="PTHR46115">
    <property type="entry name" value="THIOREDOXIN-LIKE PROTEIN 1"/>
    <property type="match status" value="1"/>
</dbReference>
<sequence>MAKYTSISSSSQLEDLLHSNEYTLIDFWATWCPPCKAIAPIFEKLAAENTAEKKLAFAKVDVDATKDIAKEYKISAMPTFLLLKNGVVIKAVRGADAGAIKKLVGYARKKGNGEQTTDAEEEEFSQIDFGGATA</sequence>
<dbReference type="Pfam" id="PF00085">
    <property type="entry name" value="Thioredoxin"/>
    <property type="match status" value="1"/>
</dbReference>
<dbReference type="InterPro" id="IPR017937">
    <property type="entry name" value="Thioredoxin_CS"/>
</dbReference>
<dbReference type="PRINTS" id="PR00421">
    <property type="entry name" value="THIOREDOXIN"/>
</dbReference>
<reference evidence="5 6" key="1">
    <citation type="submission" date="2021-02" db="EMBL/GenBank/DDBJ databases">
        <title>Genome assembly of Pseudopithomyces chartarum.</title>
        <authorList>
            <person name="Jauregui R."/>
            <person name="Singh J."/>
            <person name="Voisey C."/>
        </authorList>
    </citation>
    <scope>NUCLEOTIDE SEQUENCE [LARGE SCALE GENOMIC DNA]</scope>
    <source>
        <strain evidence="5 6">AGR01</strain>
    </source>
</reference>
<protein>
    <recommendedName>
        <fullName evidence="4">Thioredoxin domain-containing protein</fullName>
    </recommendedName>
</protein>
<dbReference type="EMBL" id="WVTA01000003">
    <property type="protein sequence ID" value="KAK3214556.1"/>
    <property type="molecule type" value="Genomic_DNA"/>
</dbReference>
<comment type="similarity">
    <text evidence="1">Belongs to the thioredoxin family.</text>
</comment>
<dbReference type="Proteomes" id="UP001280581">
    <property type="component" value="Unassembled WGS sequence"/>
</dbReference>
<comment type="caution">
    <text evidence="5">The sequence shown here is derived from an EMBL/GenBank/DDBJ whole genome shotgun (WGS) entry which is preliminary data.</text>
</comment>
<accession>A0AAN6M5M5</accession>
<evidence type="ECO:0000256" key="1">
    <source>
        <dbReference type="ARBA" id="ARBA00008987"/>
    </source>
</evidence>
<dbReference type="SUPFAM" id="SSF52833">
    <property type="entry name" value="Thioredoxin-like"/>
    <property type="match status" value="1"/>
</dbReference>
<dbReference type="InterPro" id="IPR013766">
    <property type="entry name" value="Thioredoxin_domain"/>
</dbReference>
<gene>
    <name evidence="5" type="ORF">GRF29_19g579092</name>
</gene>
<evidence type="ECO:0000313" key="5">
    <source>
        <dbReference type="EMBL" id="KAK3214556.1"/>
    </source>
</evidence>
<dbReference type="CDD" id="cd02947">
    <property type="entry name" value="TRX_family"/>
    <property type="match status" value="1"/>
</dbReference>
<dbReference type="PROSITE" id="PS00194">
    <property type="entry name" value="THIOREDOXIN_1"/>
    <property type="match status" value="1"/>
</dbReference>
<keyword evidence="6" id="KW-1185">Reference proteome</keyword>
<evidence type="ECO:0000256" key="3">
    <source>
        <dbReference type="SAM" id="MobiDB-lite"/>
    </source>
</evidence>